<proteinExistence type="predicted"/>
<evidence type="ECO:0000313" key="1">
    <source>
        <dbReference type="EMBL" id="KAF9996287.1"/>
    </source>
</evidence>
<evidence type="ECO:0000313" key="2">
    <source>
        <dbReference type="Proteomes" id="UP000703661"/>
    </source>
</evidence>
<keyword evidence="2" id="KW-1185">Reference proteome</keyword>
<reference evidence="1" key="1">
    <citation type="journal article" date="2020" name="Fungal Divers.">
        <title>Resolving the Mortierellaceae phylogeny through synthesis of multi-gene phylogenetics and phylogenomics.</title>
        <authorList>
            <person name="Vandepol N."/>
            <person name="Liber J."/>
            <person name="Desiro A."/>
            <person name="Na H."/>
            <person name="Kennedy M."/>
            <person name="Barry K."/>
            <person name="Grigoriev I.V."/>
            <person name="Miller A.N."/>
            <person name="O'Donnell K."/>
            <person name="Stajich J.E."/>
            <person name="Bonito G."/>
        </authorList>
    </citation>
    <scope>NUCLEOTIDE SEQUENCE</scope>
    <source>
        <strain evidence="1">NRRL 2769</strain>
    </source>
</reference>
<organism evidence="1 2">
    <name type="scientific">Entomortierella chlamydospora</name>
    <dbReference type="NCBI Taxonomy" id="101097"/>
    <lineage>
        <taxon>Eukaryota</taxon>
        <taxon>Fungi</taxon>
        <taxon>Fungi incertae sedis</taxon>
        <taxon>Mucoromycota</taxon>
        <taxon>Mortierellomycotina</taxon>
        <taxon>Mortierellomycetes</taxon>
        <taxon>Mortierellales</taxon>
        <taxon>Mortierellaceae</taxon>
        <taxon>Entomortierella</taxon>
    </lineage>
</organism>
<comment type="caution">
    <text evidence="1">The sequence shown here is derived from an EMBL/GenBank/DDBJ whole genome shotgun (WGS) entry which is preliminary data.</text>
</comment>
<protein>
    <submittedName>
        <fullName evidence="1">Uncharacterized protein</fullName>
    </submittedName>
</protein>
<dbReference type="Proteomes" id="UP000703661">
    <property type="component" value="Unassembled WGS sequence"/>
</dbReference>
<gene>
    <name evidence="1" type="ORF">BGZ80_007291</name>
</gene>
<name>A0A9P6SSL5_9FUNG</name>
<dbReference type="AlphaFoldDB" id="A0A9P6SSL5"/>
<sequence length="102" mass="11355">SKSTRDLDMLRNLISPRTTKLSLEKALELVNKRIELARKEGDTANALELINSAKSLLKDAEIIFATLSNGIGIAYHKHGKLLDDLGHHDKAKKSHNKAEKWG</sequence>
<dbReference type="SUPFAM" id="SSF48452">
    <property type="entry name" value="TPR-like"/>
    <property type="match status" value="1"/>
</dbReference>
<feature type="non-terminal residue" evidence="1">
    <location>
        <position position="102"/>
    </location>
</feature>
<dbReference type="InterPro" id="IPR011990">
    <property type="entry name" value="TPR-like_helical_dom_sf"/>
</dbReference>
<dbReference type="EMBL" id="JAAAID010003706">
    <property type="protein sequence ID" value="KAF9996287.1"/>
    <property type="molecule type" value="Genomic_DNA"/>
</dbReference>
<accession>A0A9P6SSL5</accession>
<feature type="non-terminal residue" evidence="1">
    <location>
        <position position="1"/>
    </location>
</feature>